<proteinExistence type="predicted"/>
<evidence type="ECO:0000313" key="2">
    <source>
        <dbReference type="Proteomes" id="UP000002715"/>
    </source>
</evidence>
<protein>
    <submittedName>
        <fullName evidence="1">Uncharacterized protein</fullName>
    </submittedName>
</protein>
<sequence>MEIFFKKIFDNLEIIIDNKIPIKNIDIAKRKFSVANFIFN</sequence>
<dbReference type="EMBL" id="CP000111">
    <property type="protein sequence ID" value="ABS83113.1"/>
    <property type="molecule type" value="Genomic_DNA"/>
</dbReference>
<name>A7FAD9_PROM9</name>
<evidence type="ECO:0000313" key="1">
    <source>
        <dbReference type="EMBL" id="ABS83113.1"/>
    </source>
</evidence>
<accession>A7FAD9</accession>
<gene>
    <name evidence="1" type="ordered locus">PMT9312_1837</name>
</gene>
<dbReference type="Proteomes" id="UP000002715">
    <property type="component" value="Chromosome"/>
</dbReference>
<reference evidence="2" key="1">
    <citation type="submission" date="2005-07" db="EMBL/GenBank/DDBJ databases">
        <title>Complete sequence of Prochlorococcus marinus str. MIT 9312.</title>
        <authorList>
            <consortium name="US DOE Joint Genome Institute"/>
            <person name="Copeland A."/>
            <person name="Lucas S."/>
            <person name="Lapidus A."/>
            <person name="Barry K."/>
            <person name="Detter J.C."/>
            <person name="Glavina T."/>
            <person name="Hammon N."/>
            <person name="Israni S."/>
            <person name="Pitluck S."/>
            <person name="Thiel J."/>
            <person name="Schmutz J."/>
            <person name="Larimer F."/>
            <person name="Land M."/>
            <person name="Kyrpides N."/>
            <person name="Lykidis A."/>
            <person name="Richardson P."/>
        </authorList>
    </citation>
    <scope>NUCLEOTIDE SEQUENCE [LARGE SCALE GENOMIC DNA]</scope>
    <source>
        <strain evidence="2">MIT 9312</strain>
    </source>
</reference>
<dbReference type="KEGG" id="pmi:PMT9312_1837"/>
<dbReference type="AlphaFoldDB" id="A7FAD9"/>
<dbReference type="HOGENOM" id="CLU_3294848_0_0_3"/>
<organism evidence="1 2">
    <name type="scientific">Prochlorococcus marinus (strain MIT 9312)</name>
    <dbReference type="NCBI Taxonomy" id="74546"/>
    <lineage>
        <taxon>Bacteria</taxon>
        <taxon>Bacillati</taxon>
        <taxon>Cyanobacteriota</taxon>
        <taxon>Cyanophyceae</taxon>
        <taxon>Synechococcales</taxon>
        <taxon>Prochlorococcaceae</taxon>
        <taxon>Prochlorococcus</taxon>
    </lineage>
</organism>